<protein>
    <submittedName>
        <fullName evidence="1">Uncharacterized protein</fullName>
    </submittedName>
</protein>
<sequence>MIGGSLRELPDGDSIAMTRVWQSGMTVAQGERVISPLDWEEYRRTAATGGGAVDPADDIANYQSVTYPRVTSLGGSASIASNNSGNTSLFANGAIKITPATISVGTRTEIFSATGRGYVGYLGFQKANTGGGRFEVLADDRSIFDASIQTLNNEFNIIIGASGSGGTSTTSFAGRGRYKRIDSARIHFEGCPMIIDIGGVRIEHGPITLNSANQPFEVSRWAGRLALKRHVLEQDALVLLAPDDARPEDNLLARVLAWRDALQPGEMLDRVDAVLNDAKDWLRDSETVASVAAVLGLTAEQVDTLFAWAAAQRA</sequence>
<name>A0A420S0M3_GIBIN</name>
<evidence type="ECO:0000313" key="2">
    <source>
        <dbReference type="Proteomes" id="UP000283569"/>
    </source>
</evidence>
<accession>A0A420S0M3</accession>
<evidence type="ECO:0000313" key="1">
    <source>
        <dbReference type="EMBL" id="RKL22811.1"/>
    </source>
</evidence>
<proteinExistence type="predicted"/>
<gene>
    <name evidence="1" type="ORF">BFJ72_g14616</name>
</gene>
<dbReference type="Proteomes" id="UP000283569">
    <property type="component" value="Unassembled WGS sequence"/>
</dbReference>
<reference evidence="1 2" key="1">
    <citation type="journal article" date="2018" name="Sci. Rep.">
        <title>Characterisation of pathogen-specific regions and novel effector candidates in Fusarium oxysporum f. sp. cepae.</title>
        <authorList>
            <person name="Armitage A.D."/>
            <person name="Taylor A."/>
            <person name="Sobczyk M.K."/>
            <person name="Baxter L."/>
            <person name="Greenfield B.P."/>
            <person name="Bates H.J."/>
            <person name="Wilson F."/>
            <person name="Jackson A.C."/>
            <person name="Ott S."/>
            <person name="Harrison R.J."/>
            <person name="Clarkson J.P."/>
        </authorList>
    </citation>
    <scope>NUCLEOTIDE SEQUENCE [LARGE SCALE GENOMIC DNA]</scope>
    <source>
        <strain evidence="1 2">Fp_A8</strain>
    </source>
</reference>
<dbReference type="AlphaFoldDB" id="A0A420S0M3"/>
<organism evidence="1 2">
    <name type="scientific">Gibberella intermedia</name>
    <name type="common">Bulb rot disease fungus</name>
    <name type="synonym">Fusarium proliferatum</name>
    <dbReference type="NCBI Taxonomy" id="948311"/>
    <lineage>
        <taxon>Eukaryota</taxon>
        <taxon>Fungi</taxon>
        <taxon>Dikarya</taxon>
        <taxon>Ascomycota</taxon>
        <taxon>Pezizomycotina</taxon>
        <taxon>Sordariomycetes</taxon>
        <taxon>Hypocreomycetidae</taxon>
        <taxon>Hypocreales</taxon>
        <taxon>Nectriaceae</taxon>
        <taxon>Fusarium</taxon>
        <taxon>Fusarium fujikuroi species complex</taxon>
    </lineage>
</organism>
<comment type="caution">
    <text evidence="1">The sequence shown here is derived from an EMBL/GenBank/DDBJ whole genome shotgun (WGS) entry which is preliminary data.</text>
</comment>
<dbReference type="EMBL" id="MRDB01000114">
    <property type="protein sequence ID" value="RKL22811.1"/>
    <property type="molecule type" value="Genomic_DNA"/>
</dbReference>